<feature type="region of interest" description="Disordered" evidence="1">
    <location>
        <begin position="42"/>
        <end position="66"/>
    </location>
</feature>
<organism evidence="2 3">
    <name type="scientific">Ancylostoma ceylanicum</name>
    <dbReference type="NCBI Taxonomy" id="53326"/>
    <lineage>
        <taxon>Eukaryota</taxon>
        <taxon>Metazoa</taxon>
        <taxon>Ecdysozoa</taxon>
        <taxon>Nematoda</taxon>
        <taxon>Chromadorea</taxon>
        <taxon>Rhabditida</taxon>
        <taxon>Rhabditina</taxon>
        <taxon>Rhabditomorpha</taxon>
        <taxon>Strongyloidea</taxon>
        <taxon>Ancylostomatidae</taxon>
        <taxon>Ancylostomatinae</taxon>
        <taxon>Ancylostoma</taxon>
    </lineage>
</organism>
<gene>
    <name evidence="2" type="ORF">ANCCEY_11217</name>
</gene>
<name>A0A0D6LPV3_9BILA</name>
<proteinExistence type="predicted"/>
<protein>
    <recommendedName>
        <fullName evidence="4">Reverse transcriptase domain-containing protein</fullName>
    </recommendedName>
</protein>
<evidence type="ECO:0000313" key="3">
    <source>
        <dbReference type="Proteomes" id="UP000054495"/>
    </source>
</evidence>
<sequence>MHFFAAQHFPNFDVQRLAIDDFFLRGGVESFPKGCIQESLSIATSRPESRHSTTTSPSTSGHNACGKIGFQMNPTKTVFMRNGDAPFSLNGTTIPNAPAKYI</sequence>
<dbReference type="AlphaFoldDB" id="A0A0D6LPV3"/>
<accession>A0A0D6LPV3</accession>
<dbReference type="EMBL" id="KE125263">
    <property type="protein sequence ID" value="EPB69692.1"/>
    <property type="molecule type" value="Genomic_DNA"/>
</dbReference>
<reference evidence="2 3" key="1">
    <citation type="submission" date="2013-05" db="EMBL/GenBank/DDBJ databases">
        <title>Draft genome of the parasitic nematode Anyclostoma ceylanicum.</title>
        <authorList>
            <person name="Mitreva M."/>
        </authorList>
    </citation>
    <scope>NUCLEOTIDE SEQUENCE [LARGE SCALE GENOMIC DNA]</scope>
</reference>
<keyword evidence="3" id="KW-1185">Reference proteome</keyword>
<dbReference type="Proteomes" id="UP000054495">
    <property type="component" value="Unassembled WGS sequence"/>
</dbReference>
<evidence type="ECO:0000256" key="1">
    <source>
        <dbReference type="SAM" id="MobiDB-lite"/>
    </source>
</evidence>
<evidence type="ECO:0000313" key="2">
    <source>
        <dbReference type="EMBL" id="EPB69692.1"/>
    </source>
</evidence>
<evidence type="ECO:0008006" key="4">
    <source>
        <dbReference type="Google" id="ProtNLM"/>
    </source>
</evidence>